<evidence type="ECO:0000256" key="1">
    <source>
        <dbReference type="SAM" id="MobiDB-lite"/>
    </source>
</evidence>
<name>A0A6A6IWN0_9PLEO</name>
<keyword evidence="3" id="KW-1185">Reference proteome</keyword>
<feature type="compositionally biased region" description="Low complexity" evidence="1">
    <location>
        <begin position="143"/>
        <end position="159"/>
    </location>
</feature>
<dbReference type="Proteomes" id="UP000800094">
    <property type="component" value="Unassembled WGS sequence"/>
</dbReference>
<dbReference type="RefSeq" id="XP_033689798.1">
    <property type="nucleotide sequence ID" value="XM_033834566.1"/>
</dbReference>
<dbReference type="InterPro" id="IPR036388">
    <property type="entry name" value="WH-like_DNA-bd_sf"/>
</dbReference>
<reference evidence="2" key="1">
    <citation type="journal article" date="2020" name="Stud. Mycol.">
        <title>101 Dothideomycetes genomes: a test case for predicting lifestyles and emergence of pathogens.</title>
        <authorList>
            <person name="Haridas S."/>
            <person name="Albert R."/>
            <person name="Binder M."/>
            <person name="Bloem J."/>
            <person name="Labutti K."/>
            <person name="Salamov A."/>
            <person name="Andreopoulos B."/>
            <person name="Baker S."/>
            <person name="Barry K."/>
            <person name="Bills G."/>
            <person name="Bluhm B."/>
            <person name="Cannon C."/>
            <person name="Castanera R."/>
            <person name="Culley D."/>
            <person name="Daum C."/>
            <person name="Ezra D."/>
            <person name="Gonzalez J."/>
            <person name="Henrissat B."/>
            <person name="Kuo A."/>
            <person name="Liang C."/>
            <person name="Lipzen A."/>
            <person name="Lutzoni F."/>
            <person name="Magnuson J."/>
            <person name="Mondo S."/>
            <person name="Nolan M."/>
            <person name="Ohm R."/>
            <person name="Pangilinan J."/>
            <person name="Park H.-J."/>
            <person name="Ramirez L."/>
            <person name="Alfaro M."/>
            <person name="Sun H."/>
            <person name="Tritt A."/>
            <person name="Yoshinaga Y."/>
            <person name="Zwiers L.-H."/>
            <person name="Turgeon B."/>
            <person name="Goodwin S."/>
            <person name="Spatafora J."/>
            <person name="Crous P."/>
            <person name="Grigoriev I."/>
        </authorList>
    </citation>
    <scope>NUCLEOTIDE SEQUENCE</scope>
    <source>
        <strain evidence="2">CBS 122368</strain>
    </source>
</reference>
<feature type="region of interest" description="Disordered" evidence="1">
    <location>
        <begin position="800"/>
        <end position="822"/>
    </location>
</feature>
<feature type="compositionally biased region" description="Polar residues" evidence="1">
    <location>
        <begin position="840"/>
        <end position="858"/>
    </location>
</feature>
<proteinExistence type="predicted"/>
<feature type="compositionally biased region" description="Basic and acidic residues" evidence="1">
    <location>
        <begin position="970"/>
        <end position="984"/>
    </location>
</feature>
<feature type="region of interest" description="Disordered" evidence="1">
    <location>
        <begin position="970"/>
        <end position="1044"/>
    </location>
</feature>
<dbReference type="AlphaFoldDB" id="A0A6A6IWN0"/>
<evidence type="ECO:0000313" key="2">
    <source>
        <dbReference type="EMBL" id="KAF2254794.1"/>
    </source>
</evidence>
<evidence type="ECO:0000313" key="3">
    <source>
        <dbReference type="Proteomes" id="UP000800094"/>
    </source>
</evidence>
<sequence>MAMIRSLSSSPPQRNIVKDSKPGMPPYQRRPGKPQLSRAVSFLVLLLCFLGAHQPLSTQSAARVNELALALDVPGANVAYGRSALSNTAAVEPTEPASPQVSLQWLRSGLSEGPSHPPALNPDTLILQVDMTRGMCSSTTTVATFATASPRRSQPSQSSDEVRSPGDEDAERELDNSHSGASGISGESERYLDLFGGRSRSAANSGLQGREERPDPASSRHRRRLRDLFQLPSRRGYRRSLTGASRWRGLLSSGRHGSPRHRPINPLTGSQLERIHGEPNFSQEDIEAIINDRGQGVGTTGQPRANVVNDRREVARPVEQRRIDHINRHFPGLRAPGTAPPAQQQFREQQQQTQWRLWRQIFDVWHQNLRPQLTIQELITLALLGQQDRTADDEEIVAWLENNFPWFQNHRYAPPGLGLFGRQIFPETVRQYLSRLAYTYDGPFVPVDPGTRGRGDLYARQFRRRVVYLRPGQENQIFRRYYTYGRGSNNRVQSPGRWYSSQLAPGPGGTPQLPNLPTEIILIILRYLLKYPDPIHICAQETSSTASLRLFLPAPSWMRDADESHRGNLYYHNAYHYGYFLPPLSEILAIGDACSGWDRLASEVFFGDNTFVVLRENEYWDFRPVPFIAGRFLEEIGPLGREFLRNFVWYWHVNRLHRQQLATAVRHLGEGRNINTTIYIDVWSLDDEELRNLYLTPAFQELSRFLDPNRINVMVSEPIEHLGSWLLRGITRRRHIRVSDRSIVDQPLAPDTLARRADLRDIARRYGYEAETGRFPDRRRPEDWTALAEVVSQLMQEDYDIPDDEGHRPYFTERGSGFESSATDDDVEYPYSLFGSLSQSHAATDTTTDSGVSRNPASSGPFVPMPGPPPPAAHNNFANPHLQMSPHAAQDGSSTSYLQLPFPAAPYSSSSSWYLQRPAALAEDSVVSPYLRPVPAEEANDPLLEYEDDSEAPEAVQMHNNLVSLQRRAFSEQRAREDRERQDAANRATSDAARSRENAQTGESRIVWTPPANRRAAPALAECMEPPLEDDDSAGAEPGAGFQW</sequence>
<feature type="compositionally biased region" description="Polar residues" evidence="1">
    <location>
        <begin position="1"/>
        <end position="13"/>
    </location>
</feature>
<feature type="region of interest" description="Disordered" evidence="1">
    <location>
        <begin position="330"/>
        <end position="349"/>
    </location>
</feature>
<dbReference type="OrthoDB" id="10680483at2759"/>
<dbReference type="Gene3D" id="1.10.10.10">
    <property type="entry name" value="Winged helix-like DNA-binding domain superfamily/Winged helix DNA-binding domain"/>
    <property type="match status" value="1"/>
</dbReference>
<organism evidence="2 3">
    <name type="scientific">Trematosphaeria pertusa</name>
    <dbReference type="NCBI Taxonomy" id="390896"/>
    <lineage>
        <taxon>Eukaryota</taxon>
        <taxon>Fungi</taxon>
        <taxon>Dikarya</taxon>
        <taxon>Ascomycota</taxon>
        <taxon>Pezizomycotina</taxon>
        <taxon>Dothideomycetes</taxon>
        <taxon>Pleosporomycetidae</taxon>
        <taxon>Pleosporales</taxon>
        <taxon>Massarineae</taxon>
        <taxon>Trematosphaeriaceae</taxon>
        <taxon>Trematosphaeria</taxon>
    </lineage>
</organism>
<dbReference type="EMBL" id="ML987190">
    <property type="protein sequence ID" value="KAF2254794.1"/>
    <property type="molecule type" value="Genomic_DNA"/>
</dbReference>
<feature type="compositionally biased region" description="Pro residues" evidence="1">
    <location>
        <begin position="863"/>
        <end position="872"/>
    </location>
</feature>
<accession>A0A6A6IWN0</accession>
<gene>
    <name evidence="2" type="ORF">BU26DRAFT_583431</name>
</gene>
<feature type="compositionally biased region" description="Low complexity" evidence="1">
    <location>
        <begin position="1010"/>
        <end position="1021"/>
    </location>
</feature>
<dbReference type="GeneID" id="54587896"/>
<protein>
    <submittedName>
        <fullName evidence="2">Uncharacterized protein</fullName>
    </submittedName>
</protein>
<feature type="region of interest" description="Disordered" evidence="1">
    <location>
        <begin position="199"/>
        <end position="231"/>
    </location>
</feature>
<feature type="region of interest" description="Disordered" evidence="1">
    <location>
        <begin position="840"/>
        <end position="894"/>
    </location>
</feature>
<feature type="region of interest" description="Disordered" evidence="1">
    <location>
        <begin position="1"/>
        <end position="33"/>
    </location>
</feature>
<feature type="region of interest" description="Disordered" evidence="1">
    <location>
        <begin position="143"/>
        <end position="187"/>
    </location>
</feature>